<gene>
    <name evidence="1" type="ORF">A3B07_03455</name>
</gene>
<evidence type="ECO:0008006" key="3">
    <source>
        <dbReference type="Google" id="ProtNLM"/>
    </source>
</evidence>
<dbReference type="AlphaFoldDB" id="A0A1G2SDK7"/>
<sequence length="163" mass="18476">MITHVQKADLVIRCYIIIKTGYTSSNFMKLFIICSKKFYDRIPEIQKALGVMGHTVTLPNCYDDPTTEDRYRSLGGDEHSKWKAGMLKHSTDVIENNEAVLVLNFEKNGTKNYIGGATFLEMYDAFRLGKKIFLYNDVPEGILADEIIGFSPIIINGDLKKIT</sequence>
<proteinExistence type="predicted"/>
<evidence type="ECO:0000313" key="2">
    <source>
        <dbReference type="Proteomes" id="UP000178817"/>
    </source>
</evidence>
<reference evidence="1 2" key="1">
    <citation type="journal article" date="2016" name="Nat. Commun.">
        <title>Thousands of microbial genomes shed light on interconnected biogeochemical processes in an aquifer system.</title>
        <authorList>
            <person name="Anantharaman K."/>
            <person name="Brown C.T."/>
            <person name="Hug L.A."/>
            <person name="Sharon I."/>
            <person name="Castelle C.J."/>
            <person name="Probst A.J."/>
            <person name="Thomas B.C."/>
            <person name="Singh A."/>
            <person name="Wilkins M.J."/>
            <person name="Karaoz U."/>
            <person name="Brodie E.L."/>
            <person name="Williams K.H."/>
            <person name="Hubbard S.S."/>
            <person name="Banfield J.F."/>
        </authorList>
    </citation>
    <scope>NUCLEOTIDE SEQUENCE [LARGE SCALE GENOMIC DNA]</scope>
</reference>
<organism evidence="1 2">
    <name type="scientific">Candidatus Yonathbacteria bacterium RIFCSPLOWO2_01_FULL_43_27</name>
    <dbReference type="NCBI Taxonomy" id="1802726"/>
    <lineage>
        <taxon>Bacteria</taxon>
        <taxon>Candidatus Yonathiibacteriota</taxon>
    </lineage>
</organism>
<dbReference type="EMBL" id="MHUV01000003">
    <property type="protein sequence ID" value="OHA82918.1"/>
    <property type="molecule type" value="Genomic_DNA"/>
</dbReference>
<comment type="caution">
    <text evidence="1">The sequence shown here is derived from an EMBL/GenBank/DDBJ whole genome shotgun (WGS) entry which is preliminary data.</text>
</comment>
<dbReference type="Proteomes" id="UP000178817">
    <property type="component" value="Unassembled WGS sequence"/>
</dbReference>
<evidence type="ECO:0000313" key="1">
    <source>
        <dbReference type="EMBL" id="OHA82918.1"/>
    </source>
</evidence>
<protein>
    <recommendedName>
        <fullName evidence="3">Nucleoside 2-deoxyribosyltransferase</fullName>
    </recommendedName>
</protein>
<name>A0A1G2SDK7_9BACT</name>
<accession>A0A1G2SDK7</accession>